<sequence length="492" mass="57145">MNIVSLFAGCGGLDLGFEKAGFNVVWANEYDKSIHETYRLNHPDTTLNTSDIRTLSGLDIPDCDGIIGGPPCQAWSEGGKRLGIEDSRGQLFFDYIRIVKDKRPKFFVIENVQGILEGKHKDSLNCFIRLLKEAGYRISYELLNAADYKIPQDRFRVFFIGIRNDLKNQFQFPDAVNETPITLRQAIGDIIEEPRYYKDEPVLETNSQRANHDTYIGPYDSRYMARNRVRTWNETSFTIQAQARNAPQHPQAPKMTHISANQCIFARGFEHLYRRLSVRECARIQTFPDKFVFKYSNIKDGYKMVGNAVPPRLAWYIANQMKQAFSDLMEYNENDKSIRSRIIKQVSVNTIAAQYPRNIINNSIIRDYSNLDFEKHVLISLIPQENTSIFLDGSAKIYYTGRKFPSTIHLNKLFYFMPYIKGNGIKDLYLIKVARVGSKQEAHPECPDNDYRLIFEVDFIKHFFKEYKPVHLNIWHTFTDTILSELLKMKEL</sequence>
<reference evidence="9" key="1">
    <citation type="journal article" date="2021" name="PeerJ">
        <title>Extensive microbial diversity within the chicken gut microbiome revealed by metagenomics and culture.</title>
        <authorList>
            <person name="Gilroy R."/>
            <person name="Ravi A."/>
            <person name="Getino M."/>
            <person name="Pursley I."/>
            <person name="Horton D.L."/>
            <person name="Alikhan N.F."/>
            <person name="Baker D."/>
            <person name="Gharbi K."/>
            <person name="Hall N."/>
            <person name="Watson M."/>
            <person name="Adriaenssens E.M."/>
            <person name="Foster-Nyarko E."/>
            <person name="Jarju S."/>
            <person name="Secka A."/>
            <person name="Antonio M."/>
            <person name="Oren A."/>
            <person name="Chaudhuri R.R."/>
            <person name="La Ragione R."/>
            <person name="Hildebrand F."/>
            <person name="Pallen M.J."/>
        </authorList>
    </citation>
    <scope>NUCLEOTIDE SEQUENCE</scope>
    <source>
        <strain evidence="9">CHK165-8395</strain>
    </source>
</reference>
<comment type="catalytic activity">
    <reaction evidence="5 8">
        <text>a 2'-deoxycytidine in DNA + S-adenosyl-L-methionine = a 5-methyl-2'-deoxycytidine in DNA + S-adenosyl-L-homocysteine + H(+)</text>
        <dbReference type="Rhea" id="RHEA:13681"/>
        <dbReference type="Rhea" id="RHEA-COMP:11369"/>
        <dbReference type="Rhea" id="RHEA-COMP:11370"/>
        <dbReference type="ChEBI" id="CHEBI:15378"/>
        <dbReference type="ChEBI" id="CHEBI:57856"/>
        <dbReference type="ChEBI" id="CHEBI:59789"/>
        <dbReference type="ChEBI" id="CHEBI:85452"/>
        <dbReference type="ChEBI" id="CHEBI:85454"/>
        <dbReference type="EC" id="2.1.1.37"/>
    </reaction>
</comment>
<dbReference type="PROSITE" id="PS00095">
    <property type="entry name" value="C5_MTASE_2"/>
    <property type="match status" value="1"/>
</dbReference>
<dbReference type="NCBIfam" id="TIGR00675">
    <property type="entry name" value="dcm"/>
    <property type="match status" value="1"/>
</dbReference>
<dbReference type="Proteomes" id="UP000718012">
    <property type="component" value="Unassembled WGS sequence"/>
</dbReference>
<dbReference type="GO" id="GO:0003886">
    <property type="term" value="F:DNA (cytosine-5-)-methyltransferase activity"/>
    <property type="evidence" value="ECO:0007669"/>
    <property type="project" value="UniProtKB-EC"/>
</dbReference>
<evidence type="ECO:0000256" key="8">
    <source>
        <dbReference type="RuleBase" id="RU000417"/>
    </source>
</evidence>
<evidence type="ECO:0000256" key="7">
    <source>
        <dbReference type="RuleBase" id="RU000416"/>
    </source>
</evidence>
<proteinExistence type="inferred from homology"/>
<gene>
    <name evidence="9" type="ORF">K8U81_02365</name>
</gene>
<dbReference type="GO" id="GO:0003677">
    <property type="term" value="F:DNA binding"/>
    <property type="evidence" value="ECO:0007669"/>
    <property type="project" value="TreeGrafter"/>
</dbReference>
<evidence type="ECO:0000256" key="5">
    <source>
        <dbReference type="ARBA" id="ARBA00047422"/>
    </source>
</evidence>
<dbReference type="PROSITE" id="PS51679">
    <property type="entry name" value="SAM_MT_C5"/>
    <property type="match status" value="1"/>
</dbReference>
<dbReference type="EMBL" id="DYXD01000046">
    <property type="protein sequence ID" value="HJF07024.1"/>
    <property type="molecule type" value="Genomic_DNA"/>
</dbReference>
<evidence type="ECO:0000256" key="2">
    <source>
        <dbReference type="ARBA" id="ARBA00022679"/>
    </source>
</evidence>
<dbReference type="Pfam" id="PF00145">
    <property type="entry name" value="DNA_methylase"/>
    <property type="match status" value="1"/>
</dbReference>
<evidence type="ECO:0000256" key="6">
    <source>
        <dbReference type="PROSITE-ProRule" id="PRU01016"/>
    </source>
</evidence>
<dbReference type="SUPFAM" id="SSF53335">
    <property type="entry name" value="S-adenosyl-L-methionine-dependent methyltransferases"/>
    <property type="match status" value="1"/>
</dbReference>
<dbReference type="GO" id="GO:0009307">
    <property type="term" value="P:DNA restriction-modification system"/>
    <property type="evidence" value="ECO:0007669"/>
    <property type="project" value="UniProtKB-KW"/>
</dbReference>
<comment type="caution">
    <text evidence="9">The sequence shown here is derived from an EMBL/GenBank/DDBJ whole genome shotgun (WGS) entry which is preliminary data.</text>
</comment>
<dbReference type="InterPro" id="IPR001525">
    <property type="entry name" value="C5_MeTfrase"/>
</dbReference>
<dbReference type="InterPro" id="IPR050390">
    <property type="entry name" value="C5-Methyltransferase"/>
</dbReference>
<protein>
    <recommendedName>
        <fullName evidence="8">Cytosine-specific methyltransferase</fullName>
        <ecNumber evidence="8">2.1.1.37</ecNumber>
    </recommendedName>
</protein>
<dbReference type="InterPro" id="IPR031303">
    <property type="entry name" value="C5_meth_CS"/>
</dbReference>
<keyword evidence="4" id="KW-0680">Restriction system</keyword>
<dbReference type="PANTHER" id="PTHR10629">
    <property type="entry name" value="CYTOSINE-SPECIFIC METHYLTRANSFERASE"/>
    <property type="match status" value="1"/>
</dbReference>
<dbReference type="PRINTS" id="PR00105">
    <property type="entry name" value="C5METTRFRASE"/>
</dbReference>
<keyword evidence="1 6" id="KW-0489">Methyltransferase</keyword>
<dbReference type="InterPro" id="IPR029063">
    <property type="entry name" value="SAM-dependent_MTases_sf"/>
</dbReference>
<dbReference type="GO" id="GO:0044027">
    <property type="term" value="P:negative regulation of gene expression via chromosomal CpG island methylation"/>
    <property type="evidence" value="ECO:0007669"/>
    <property type="project" value="TreeGrafter"/>
</dbReference>
<comment type="similarity">
    <text evidence="6 7">Belongs to the class I-like SAM-binding methyltransferase superfamily. C5-methyltransferase family.</text>
</comment>
<dbReference type="PROSITE" id="PS00094">
    <property type="entry name" value="C5_MTASE_1"/>
    <property type="match status" value="1"/>
</dbReference>
<evidence type="ECO:0000256" key="4">
    <source>
        <dbReference type="ARBA" id="ARBA00022747"/>
    </source>
</evidence>
<dbReference type="InterPro" id="IPR018117">
    <property type="entry name" value="C5_DNA_meth_AS"/>
</dbReference>
<dbReference type="AlphaFoldDB" id="A0A921FCX3"/>
<dbReference type="GO" id="GO:0032259">
    <property type="term" value="P:methylation"/>
    <property type="evidence" value="ECO:0007669"/>
    <property type="project" value="UniProtKB-KW"/>
</dbReference>
<feature type="active site" evidence="6">
    <location>
        <position position="72"/>
    </location>
</feature>
<dbReference type="Gene3D" id="3.90.120.10">
    <property type="entry name" value="DNA Methylase, subunit A, domain 2"/>
    <property type="match status" value="1"/>
</dbReference>
<dbReference type="EC" id="2.1.1.37" evidence="8"/>
<name>A0A921FCX3_9BACT</name>
<evidence type="ECO:0000313" key="9">
    <source>
        <dbReference type="EMBL" id="HJF07024.1"/>
    </source>
</evidence>
<evidence type="ECO:0000256" key="3">
    <source>
        <dbReference type="ARBA" id="ARBA00022691"/>
    </source>
</evidence>
<organism evidence="9 10">
    <name type="scientific">Phocaeicola coprocola</name>
    <dbReference type="NCBI Taxonomy" id="310298"/>
    <lineage>
        <taxon>Bacteria</taxon>
        <taxon>Pseudomonadati</taxon>
        <taxon>Bacteroidota</taxon>
        <taxon>Bacteroidia</taxon>
        <taxon>Bacteroidales</taxon>
        <taxon>Bacteroidaceae</taxon>
        <taxon>Phocaeicola</taxon>
    </lineage>
</organism>
<keyword evidence="2 6" id="KW-0808">Transferase</keyword>
<dbReference type="CDD" id="cd00315">
    <property type="entry name" value="Cyt_C5_DNA_methylase"/>
    <property type="match status" value="1"/>
</dbReference>
<evidence type="ECO:0000256" key="1">
    <source>
        <dbReference type="ARBA" id="ARBA00022603"/>
    </source>
</evidence>
<evidence type="ECO:0000313" key="10">
    <source>
        <dbReference type="Proteomes" id="UP000718012"/>
    </source>
</evidence>
<dbReference type="PANTHER" id="PTHR10629:SF52">
    <property type="entry name" value="DNA (CYTOSINE-5)-METHYLTRANSFERASE 1"/>
    <property type="match status" value="1"/>
</dbReference>
<reference evidence="9" key="2">
    <citation type="submission" date="2021-09" db="EMBL/GenBank/DDBJ databases">
        <authorList>
            <person name="Gilroy R."/>
        </authorList>
    </citation>
    <scope>NUCLEOTIDE SEQUENCE</scope>
    <source>
        <strain evidence="9">CHK165-8395</strain>
    </source>
</reference>
<accession>A0A921FCX3</accession>
<keyword evidence="3 6" id="KW-0949">S-adenosyl-L-methionine</keyword>
<dbReference type="Gene3D" id="3.40.50.150">
    <property type="entry name" value="Vaccinia Virus protein VP39"/>
    <property type="match status" value="1"/>
</dbReference>